<keyword evidence="15" id="KW-0092">Biotin</keyword>
<dbReference type="PROSITE" id="PS00867">
    <property type="entry name" value="CPSASE_2"/>
    <property type="match status" value="1"/>
</dbReference>
<dbReference type="InterPro" id="IPR011054">
    <property type="entry name" value="Rudment_hybrid_motif"/>
</dbReference>
<evidence type="ECO:0000256" key="4">
    <source>
        <dbReference type="ARBA" id="ARBA00013050"/>
    </source>
</evidence>
<gene>
    <name evidence="21" type="ORF">AKO1_008551</name>
</gene>
<dbReference type="InterPro" id="IPR005482">
    <property type="entry name" value="Biotin_COase_C"/>
</dbReference>
<organism evidence="21 22">
    <name type="scientific">Acrasis kona</name>
    <dbReference type="NCBI Taxonomy" id="1008807"/>
    <lineage>
        <taxon>Eukaryota</taxon>
        <taxon>Discoba</taxon>
        <taxon>Heterolobosea</taxon>
        <taxon>Tetramitia</taxon>
        <taxon>Eutetramitia</taxon>
        <taxon>Acrasidae</taxon>
        <taxon>Acrasis</taxon>
    </lineage>
</organism>
<evidence type="ECO:0000259" key="19">
    <source>
        <dbReference type="PROSITE" id="PS50975"/>
    </source>
</evidence>
<dbReference type="CDD" id="cd06850">
    <property type="entry name" value="biotinyl_domain"/>
    <property type="match status" value="1"/>
</dbReference>
<evidence type="ECO:0000256" key="14">
    <source>
        <dbReference type="ARBA" id="ARBA00023211"/>
    </source>
</evidence>
<dbReference type="SUPFAM" id="SSF56059">
    <property type="entry name" value="Glutathione synthetase ATP-binding domain-like"/>
    <property type="match status" value="1"/>
</dbReference>
<comment type="pathway">
    <text evidence="3">Metabolic intermediate metabolism; propanoyl-CoA degradation; succinyl-CoA from propanoyl-CoA: step 1/3.</text>
</comment>
<dbReference type="InterPro" id="IPR005479">
    <property type="entry name" value="CPAse_ATP-bd"/>
</dbReference>
<dbReference type="Pfam" id="PF18140">
    <property type="entry name" value="PCC_BT"/>
    <property type="match status" value="1"/>
</dbReference>
<protein>
    <recommendedName>
        <fullName evidence="4">propionyl-CoA carboxylase</fullName>
        <ecNumber evidence="4">6.4.1.3</ecNumber>
    </recommendedName>
</protein>
<reference evidence="21 22" key="1">
    <citation type="submission" date="2024-03" db="EMBL/GenBank/DDBJ databases">
        <title>The Acrasis kona genome and developmental transcriptomes reveal deep origins of eukaryotic multicellular pathways.</title>
        <authorList>
            <person name="Sheikh S."/>
            <person name="Fu C.-J."/>
            <person name="Brown M.W."/>
            <person name="Baldauf S.L."/>
        </authorList>
    </citation>
    <scope>NUCLEOTIDE SEQUENCE [LARGE SCALE GENOMIC DNA]</scope>
    <source>
        <strain evidence="21 22">ATCC MYA-3509</strain>
    </source>
</reference>
<evidence type="ECO:0000256" key="7">
    <source>
        <dbReference type="ARBA" id="ARBA00022741"/>
    </source>
</evidence>
<dbReference type="SUPFAM" id="SSF52440">
    <property type="entry name" value="PreATP-grasp domain"/>
    <property type="match status" value="1"/>
</dbReference>
<evidence type="ECO:0000256" key="1">
    <source>
        <dbReference type="ARBA" id="ARBA00001953"/>
    </source>
</evidence>
<dbReference type="InterPro" id="IPR050856">
    <property type="entry name" value="Biotin_carboxylase_complex"/>
</dbReference>
<comment type="subcellular location">
    <subcellularLocation>
        <location evidence="2">Mitochondrion matrix</location>
    </subcellularLocation>
</comment>
<dbReference type="EC" id="6.4.1.3" evidence="4"/>
<dbReference type="SUPFAM" id="SSF51246">
    <property type="entry name" value="Rudiment single hybrid motif"/>
    <property type="match status" value="1"/>
</dbReference>
<dbReference type="SMART" id="SM00878">
    <property type="entry name" value="Biotin_carb_C"/>
    <property type="match status" value="1"/>
</dbReference>
<evidence type="ECO:0000256" key="11">
    <source>
        <dbReference type="ARBA" id="ARBA00022963"/>
    </source>
</evidence>
<comment type="caution">
    <text evidence="21">The sequence shown here is derived from an EMBL/GenBank/DDBJ whole genome shotgun (WGS) entry which is preliminary data.</text>
</comment>
<dbReference type="FunFam" id="2.40.50.100:FF:000003">
    <property type="entry name" value="Acetyl-CoA carboxylase biotin carboxyl carrier protein"/>
    <property type="match status" value="1"/>
</dbReference>
<dbReference type="InterPro" id="IPR005481">
    <property type="entry name" value="BC-like_N"/>
</dbReference>
<dbReference type="AlphaFoldDB" id="A0AAW2YMH2"/>
<dbReference type="PROSITE" id="PS00188">
    <property type="entry name" value="BIOTIN"/>
    <property type="match status" value="1"/>
</dbReference>
<dbReference type="InterPro" id="IPR011761">
    <property type="entry name" value="ATP-grasp"/>
</dbReference>
<evidence type="ECO:0000256" key="2">
    <source>
        <dbReference type="ARBA" id="ARBA00004305"/>
    </source>
</evidence>
<dbReference type="InterPro" id="IPR011764">
    <property type="entry name" value="Biotin_carboxylation_dom"/>
</dbReference>
<keyword evidence="9" id="KW-0460">Magnesium</keyword>
<keyword evidence="14" id="KW-0464">Manganese</keyword>
<dbReference type="FunFam" id="3.40.50.20:FF:000010">
    <property type="entry name" value="Propionyl-CoA carboxylase subunit alpha"/>
    <property type="match status" value="1"/>
</dbReference>
<evidence type="ECO:0000259" key="20">
    <source>
        <dbReference type="PROSITE" id="PS50979"/>
    </source>
</evidence>
<evidence type="ECO:0000256" key="15">
    <source>
        <dbReference type="ARBA" id="ARBA00023267"/>
    </source>
</evidence>
<dbReference type="PROSITE" id="PS50979">
    <property type="entry name" value="BC"/>
    <property type="match status" value="1"/>
</dbReference>
<evidence type="ECO:0000256" key="9">
    <source>
        <dbReference type="ARBA" id="ARBA00022842"/>
    </source>
</evidence>
<evidence type="ECO:0000256" key="12">
    <source>
        <dbReference type="ARBA" id="ARBA00023098"/>
    </source>
</evidence>
<dbReference type="Pfam" id="PF00364">
    <property type="entry name" value="Biotin_lipoyl"/>
    <property type="match status" value="1"/>
</dbReference>
<proteinExistence type="predicted"/>
<dbReference type="InterPro" id="IPR011053">
    <property type="entry name" value="Single_hybrid_motif"/>
</dbReference>
<keyword evidence="22" id="KW-1185">Reference proteome</keyword>
<accession>A0AAW2YMH2</accession>
<evidence type="ECO:0000256" key="8">
    <source>
        <dbReference type="ARBA" id="ARBA00022840"/>
    </source>
</evidence>
<comment type="catalytic activity">
    <reaction evidence="16">
        <text>propanoyl-CoA + hydrogencarbonate + ATP = (S)-methylmalonyl-CoA + ADP + phosphate + H(+)</text>
        <dbReference type="Rhea" id="RHEA:23720"/>
        <dbReference type="ChEBI" id="CHEBI:15378"/>
        <dbReference type="ChEBI" id="CHEBI:17544"/>
        <dbReference type="ChEBI" id="CHEBI:30616"/>
        <dbReference type="ChEBI" id="CHEBI:43474"/>
        <dbReference type="ChEBI" id="CHEBI:57327"/>
        <dbReference type="ChEBI" id="CHEBI:57392"/>
        <dbReference type="ChEBI" id="CHEBI:456216"/>
        <dbReference type="EC" id="6.4.1.3"/>
    </reaction>
    <physiologicalReaction direction="left-to-right" evidence="16">
        <dbReference type="Rhea" id="RHEA:23721"/>
    </physiologicalReaction>
</comment>
<dbReference type="InterPro" id="IPR016185">
    <property type="entry name" value="PreATP-grasp_dom_sf"/>
</dbReference>
<dbReference type="Pfam" id="PF00289">
    <property type="entry name" value="Biotin_carb_N"/>
    <property type="match status" value="1"/>
</dbReference>
<evidence type="ECO:0000256" key="5">
    <source>
        <dbReference type="ARBA" id="ARBA00022598"/>
    </source>
</evidence>
<evidence type="ECO:0000313" key="22">
    <source>
        <dbReference type="Proteomes" id="UP001431209"/>
    </source>
</evidence>
<dbReference type="PROSITE" id="PS00866">
    <property type="entry name" value="CPSASE_1"/>
    <property type="match status" value="1"/>
</dbReference>
<sequence>MRPQRLLSCPRRILARNIFLNKRICNNRGFNIASQNNQTRMFQTTSQPLAEQEVKKEESHKEGPMFNKILIANRGEITCRVIKTCQRLGIKTVAVYTDADANSKHVRMADEAVYIGPSQVSESYLVADKILEAMKITGAQAVHPGYGFLSENADFARRVVQEGFIFIGPPASAIHAMGDKIESKIIATKAKVNTVPGFNGQVCDAQEAIKIAKDIGYPVMIKASAGGGGKGMRIAWSDEELTEGFRLSQDEALRNFNSNKMLIEKYIETPRHIEIQIICDNLGNMVYLPERECSIQRRNQKVIEESPSTAIDPDTRKAMGIQAIQLAKEVGYTSAGTVEMLIDAKKNFYFLEMNTRLQVEHPVTEYVTGIDLVEQMIRAAAGLPLSIKQEDVTLKGWATECRVYAEDPSKNFAPNVGQLETYVEPSDSHGNVRVDSGIVAGGEISVYYDPMISKLITFGKDRNESINRMIEALDTYQIHGVRHNIPLLRSILDQPVYRKGDISTNYISEHWPQGFKGIQLSEDEHFYLIAAAAVIEMMAARQAHLGHNLQKPSDKVYQVKLDDKEYSVDVSVESHGVVIAEVNNKKTIIMKPKYEVGSTIFKSVMNDKVNVTMQVVKRTTRSIKMTYQGTDFELKVSSPRNAELGKYMPYYAPPDTSKLVMAPMPGAIVSVAVKPGDKVTANQELVVMEAMKMQNVLKAKSDGVVKAVHVKSSDIVSDAQKLIEFE</sequence>
<evidence type="ECO:0000256" key="6">
    <source>
        <dbReference type="ARBA" id="ARBA00022723"/>
    </source>
</evidence>
<dbReference type="EMBL" id="JAOPGA020000356">
    <property type="protein sequence ID" value="KAL0478285.1"/>
    <property type="molecule type" value="Genomic_DNA"/>
</dbReference>
<dbReference type="Pfam" id="PF02785">
    <property type="entry name" value="Biotin_carb_C"/>
    <property type="match status" value="1"/>
</dbReference>
<feature type="domain" description="ATP-grasp" evidence="19">
    <location>
        <begin position="184"/>
        <end position="381"/>
    </location>
</feature>
<evidence type="ECO:0000256" key="17">
    <source>
        <dbReference type="PROSITE-ProRule" id="PRU00409"/>
    </source>
</evidence>
<feature type="domain" description="Lipoyl-binding" evidence="18">
    <location>
        <begin position="650"/>
        <end position="726"/>
    </location>
</feature>
<evidence type="ECO:0000256" key="13">
    <source>
        <dbReference type="ARBA" id="ARBA00023128"/>
    </source>
</evidence>
<dbReference type="Proteomes" id="UP001431209">
    <property type="component" value="Unassembled WGS sequence"/>
</dbReference>
<keyword evidence="5" id="KW-0436">Ligase</keyword>
<dbReference type="Gene3D" id="3.30.470.20">
    <property type="entry name" value="ATP-grasp fold, B domain"/>
    <property type="match status" value="1"/>
</dbReference>
<dbReference type="PROSITE" id="PS50975">
    <property type="entry name" value="ATP_GRASP"/>
    <property type="match status" value="1"/>
</dbReference>
<dbReference type="Gene3D" id="2.40.50.100">
    <property type="match status" value="1"/>
</dbReference>
<dbReference type="GO" id="GO:0005524">
    <property type="term" value="F:ATP binding"/>
    <property type="evidence" value="ECO:0007669"/>
    <property type="project" value="UniProtKB-UniRule"/>
</dbReference>
<dbReference type="FunFam" id="3.30.1490.20:FF:000003">
    <property type="entry name" value="acetyl-CoA carboxylase isoform X1"/>
    <property type="match status" value="1"/>
</dbReference>
<keyword evidence="13" id="KW-0496">Mitochondrion</keyword>
<keyword evidence="11" id="KW-0442">Lipid degradation</keyword>
<keyword evidence="7 17" id="KW-0547">Nucleotide-binding</keyword>
<dbReference type="InterPro" id="IPR000089">
    <property type="entry name" value="Biotin_lipoyl"/>
</dbReference>
<dbReference type="PANTHER" id="PTHR18866">
    <property type="entry name" value="CARBOXYLASE:PYRUVATE/ACETYL-COA/PROPIONYL-COA CARBOXYLASE"/>
    <property type="match status" value="1"/>
</dbReference>
<evidence type="ECO:0000256" key="10">
    <source>
        <dbReference type="ARBA" id="ARBA00022946"/>
    </source>
</evidence>
<keyword evidence="12" id="KW-0443">Lipid metabolism</keyword>
<comment type="cofactor">
    <cofactor evidence="1">
        <name>biotin</name>
        <dbReference type="ChEBI" id="CHEBI:57586"/>
    </cofactor>
</comment>
<evidence type="ECO:0000259" key="18">
    <source>
        <dbReference type="PROSITE" id="PS50968"/>
    </source>
</evidence>
<dbReference type="InterPro" id="IPR001882">
    <property type="entry name" value="Biotin_BS"/>
</dbReference>
<dbReference type="InterPro" id="IPR041265">
    <property type="entry name" value="PCC_BT"/>
</dbReference>
<dbReference type="FunFam" id="3.30.470.20:FF:000028">
    <property type="entry name" value="Methylcrotonoyl-CoA carboxylase subunit alpha, mitochondrial"/>
    <property type="match status" value="1"/>
</dbReference>
<dbReference type="SUPFAM" id="SSF51230">
    <property type="entry name" value="Single hybrid motif"/>
    <property type="match status" value="1"/>
</dbReference>
<keyword evidence="6" id="KW-0479">Metal-binding</keyword>
<dbReference type="GO" id="GO:0016042">
    <property type="term" value="P:lipid catabolic process"/>
    <property type="evidence" value="ECO:0007669"/>
    <property type="project" value="UniProtKB-KW"/>
</dbReference>
<dbReference type="Gene3D" id="3.30.700.30">
    <property type="match status" value="1"/>
</dbReference>
<dbReference type="GO" id="GO:0046872">
    <property type="term" value="F:metal ion binding"/>
    <property type="evidence" value="ECO:0007669"/>
    <property type="project" value="UniProtKB-KW"/>
</dbReference>
<dbReference type="NCBIfam" id="NF006367">
    <property type="entry name" value="PRK08591.1"/>
    <property type="match status" value="1"/>
</dbReference>
<dbReference type="PANTHER" id="PTHR18866:SF33">
    <property type="entry name" value="METHYLCROTONOYL-COA CARBOXYLASE SUBUNIT ALPHA, MITOCHONDRIAL-RELATED"/>
    <property type="match status" value="1"/>
</dbReference>
<dbReference type="Pfam" id="PF02786">
    <property type="entry name" value="CPSase_L_D2"/>
    <property type="match status" value="1"/>
</dbReference>
<evidence type="ECO:0000313" key="21">
    <source>
        <dbReference type="EMBL" id="KAL0478285.1"/>
    </source>
</evidence>
<keyword evidence="10" id="KW-0809">Transit peptide</keyword>
<dbReference type="PROSITE" id="PS50968">
    <property type="entry name" value="BIOTINYL_LIPOYL"/>
    <property type="match status" value="1"/>
</dbReference>
<dbReference type="GO" id="GO:0004658">
    <property type="term" value="F:propionyl-CoA carboxylase activity"/>
    <property type="evidence" value="ECO:0007669"/>
    <property type="project" value="UniProtKB-EC"/>
</dbReference>
<name>A0AAW2YMH2_9EUKA</name>
<evidence type="ECO:0000256" key="16">
    <source>
        <dbReference type="ARBA" id="ARBA00049495"/>
    </source>
</evidence>
<keyword evidence="8 17" id="KW-0067">ATP-binding</keyword>
<feature type="domain" description="Biotin carboxylation" evidence="20">
    <location>
        <begin position="65"/>
        <end position="512"/>
    </location>
</feature>
<evidence type="ECO:0000256" key="3">
    <source>
        <dbReference type="ARBA" id="ARBA00005060"/>
    </source>
</evidence>
<dbReference type="GO" id="GO:0005759">
    <property type="term" value="C:mitochondrial matrix"/>
    <property type="evidence" value="ECO:0007669"/>
    <property type="project" value="UniProtKB-SubCell"/>
</dbReference>